<accession>A0A3P1CY18</accession>
<dbReference type="EMBL" id="RQJP01000001">
    <property type="protein sequence ID" value="RRB17990.1"/>
    <property type="molecule type" value="Genomic_DNA"/>
</dbReference>
<evidence type="ECO:0000313" key="2">
    <source>
        <dbReference type="Proteomes" id="UP000274271"/>
    </source>
</evidence>
<comment type="caution">
    <text evidence="1">The sequence shown here is derived from an EMBL/GenBank/DDBJ whole genome shotgun (WGS) entry which is preliminary data.</text>
</comment>
<evidence type="ECO:0008006" key="3">
    <source>
        <dbReference type="Google" id="ProtNLM"/>
    </source>
</evidence>
<protein>
    <recommendedName>
        <fullName evidence="3">DUF3575 domain-containing protein</fullName>
    </recommendedName>
</protein>
<organism evidence="1 2">
    <name type="scientific">Larkinella knui</name>
    <dbReference type="NCBI Taxonomy" id="2025310"/>
    <lineage>
        <taxon>Bacteria</taxon>
        <taxon>Pseudomonadati</taxon>
        <taxon>Bacteroidota</taxon>
        <taxon>Cytophagia</taxon>
        <taxon>Cytophagales</taxon>
        <taxon>Spirosomataceae</taxon>
        <taxon>Larkinella</taxon>
    </lineage>
</organism>
<dbReference type="AlphaFoldDB" id="A0A3P1CY18"/>
<gene>
    <name evidence="1" type="ORF">EHT87_06875</name>
</gene>
<dbReference type="RefSeq" id="WP_124905138.1">
    <property type="nucleotide sequence ID" value="NZ_RQJP01000001.1"/>
</dbReference>
<evidence type="ECO:0000313" key="1">
    <source>
        <dbReference type="EMBL" id="RRB17990.1"/>
    </source>
</evidence>
<dbReference type="Proteomes" id="UP000274271">
    <property type="component" value="Unassembled WGS sequence"/>
</dbReference>
<reference evidence="1 2" key="1">
    <citation type="submission" date="2018-11" db="EMBL/GenBank/DDBJ databases">
        <authorList>
            <person name="Zhou Z."/>
            <person name="Wang G."/>
        </authorList>
    </citation>
    <scope>NUCLEOTIDE SEQUENCE [LARGE SCALE GENOMIC DNA]</scope>
    <source>
        <strain evidence="1 2">KCTC42998</strain>
    </source>
</reference>
<keyword evidence="2" id="KW-1185">Reference proteome</keyword>
<dbReference type="OrthoDB" id="944268at2"/>
<name>A0A3P1CY18_9BACT</name>
<proteinExistence type="predicted"/>
<sequence>MKTFTLIGFLLLCVYTTRAQRWQGQIGTNLATLPGRSLELTSAWSPHLNQWALTFNAGYTHQNAWGGLPSGMMCDCGVENLKTSGAFFKAGYRFDLVRRAGRVTKVGLPIGVNLIGSHYRQTGTIESFPSGTSVYRSQSVSGFLMGLGITATMNIRFSARWNLDLGVQKFIGFQNRTDYFLFKSFRSHQPGVGLLNSENSLPGLQGIVGLNYRLGRL</sequence>